<dbReference type="PANTHER" id="PTHR47018:SF3">
    <property type="entry name" value="MYCBP-ASSOCIATED PROTEIN"/>
    <property type="match status" value="1"/>
</dbReference>
<reference evidence="2 3" key="1">
    <citation type="submission" date="2023-02" db="EMBL/GenBank/DDBJ databases">
        <title>LHISI_Scaffold_Assembly.</title>
        <authorList>
            <person name="Stuart O.P."/>
            <person name="Cleave R."/>
            <person name="Magrath M.J.L."/>
            <person name="Mikheyev A.S."/>
        </authorList>
    </citation>
    <scope>NUCLEOTIDE SEQUENCE [LARGE SCALE GENOMIC DNA]</scope>
    <source>
        <strain evidence="2">Daus_M_001</strain>
        <tissue evidence="2">Leg muscle</tissue>
    </source>
</reference>
<protein>
    <submittedName>
        <fullName evidence="2">Uncharacterized protein</fullName>
    </submittedName>
</protein>
<feature type="region of interest" description="Disordered" evidence="1">
    <location>
        <begin position="54"/>
        <end position="92"/>
    </location>
</feature>
<organism evidence="2 3">
    <name type="scientific">Dryococelus australis</name>
    <dbReference type="NCBI Taxonomy" id="614101"/>
    <lineage>
        <taxon>Eukaryota</taxon>
        <taxon>Metazoa</taxon>
        <taxon>Ecdysozoa</taxon>
        <taxon>Arthropoda</taxon>
        <taxon>Hexapoda</taxon>
        <taxon>Insecta</taxon>
        <taxon>Pterygota</taxon>
        <taxon>Neoptera</taxon>
        <taxon>Polyneoptera</taxon>
        <taxon>Phasmatodea</taxon>
        <taxon>Verophasmatodea</taxon>
        <taxon>Anareolatae</taxon>
        <taxon>Phasmatidae</taxon>
        <taxon>Eurycanthinae</taxon>
        <taxon>Dryococelus</taxon>
    </lineage>
</organism>
<comment type="caution">
    <text evidence="2">The sequence shown here is derived from an EMBL/GenBank/DDBJ whole genome shotgun (WGS) entry which is preliminary data.</text>
</comment>
<accession>A0ABQ9IJA2</accession>
<dbReference type="PANTHER" id="PTHR47018">
    <property type="entry name" value="CXC DOMAIN-CONTAINING PROTEIN-RELATED"/>
    <property type="match status" value="1"/>
</dbReference>
<dbReference type="Proteomes" id="UP001159363">
    <property type="component" value="Chromosome 1"/>
</dbReference>
<name>A0ABQ9IJA2_9NEOP</name>
<evidence type="ECO:0000256" key="1">
    <source>
        <dbReference type="SAM" id="MobiDB-lite"/>
    </source>
</evidence>
<feature type="compositionally biased region" description="Polar residues" evidence="1">
    <location>
        <begin position="83"/>
        <end position="92"/>
    </location>
</feature>
<keyword evidence="3" id="KW-1185">Reference proteome</keyword>
<proteinExistence type="predicted"/>
<sequence>MEANGGICIPPELVKERFVYCAADNINFQEDTPYGKGTLYGTVMVVYQEEGETDAREPLILSEPPSRRSLDPIPKSSTEHSHCSVSLSQKLC</sequence>
<evidence type="ECO:0000313" key="3">
    <source>
        <dbReference type="Proteomes" id="UP001159363"/>
    </source>
</evidence>
<gene>
    <name evidence="2" type="ORF">PR048_002108</name>
</gene>
<evidence type="ECO:0000313" key="2">
    <source>
        <dbReference type="EMBL" id="KAJ8896763.1"/>
    </source>
</evidence>
<dbReference type="EMBL" id="JARBHB010000001">
    <property type="protein sequence ID" value="KAJ8896763.1"/>
    <property type="molecule type" value="Genomic_DNA"/>
</dbReference>